<dbReference type="Pfam" id="PF01636">
    <property type="entry name" value="APH"/>
    <property type="match status" value="1"/>
</dbReference>
<dbReference type="KEGG" id="aplc:110975267"/>
<evidence type="ECO:0000256" key="1">
    <source>
        <dbReference type="ARBA" id="ARBA00010165"/>
    </source>
</evidence>
<dbReference type="RefSeq" id="XP_022083291.1">
    <property type="nucleotide sequence ID" value="XM_022227599.1"/>
</dbReference>
<accession>A0A8B7XTF0</accession>
<feature type="domain" description="Aminoglycoside phosphotransferase" evidence="6">
    <location>
        <begin position="37"/>
        <end position="266"/>
    </location>
</feature>
<dbReference type="InterPro" id="IPR011009">
    <property type="entry name" value="Kinase-like_dom_sf"/>
</dbReference>
<reference evidence="8 9" key="1">
    <citation type="submission" date="2025-04" db="UniProtKB">
        <authorList>
            <consortium name="RefSeq"/>
        </authorList>
    </citation>
    <scope>IDENTIFICATION</scope>
</reference>
<dbReference type="OMA" id="METKEEC"/>
<keyword evidence="3" id="KW-0547">Nucleotide-binding</keyword>
<dbReference type="PANTHER" id="PTHR34273:SF2">
    <property type="entry name" value="METHYLTHIORIBOSE KINASE"/>
    <property type="match status" value="1"/>
</dbReference>
<evidence type="ECO:0000256" key="5">
    <source>
        <dbReference type="ARBA" id="ARBA00022840"/>
    </source>
</evidence>
<dbReference type="Gene3D" id="3.30.200.20">
    <property type="entry name" value="Phosphorylase Kinase, domain 1"/>
    <property type="match status" value="1"/>
</dbReference>
<sequence>MAEVPNEGPKEKQLRFDWELLAKISGLEHFGPPSNVTIEAINGGVSNYVYRLTSDKDPSHTVIVKHGESYIRAFPRARASLKRTSLEFWGLKRMEELAPGSVPTPLYYDPGQNFIVMEDLRSYQLLRDQMNHGTMHFSAVEKLSSYLSKLHRTTHKTVVDEETYEKSLEFYKPNEMTGYQTLYLFENPLTHQGNGQYSKEVEAFKIDETLFPNFLKLKAIDKDNHDCLIHGDSHVSSVLVKGSSVKIFDFECARMGPAAADLSNIMAGLIKSYLDHKHYPLKEGSTFHEELRKAVDSVVDTYFKDAAEYLSEKDYTRTISETAGFIGARLVRRVYGLPEMGDGQSNSLTMKGCLQIGYHLLRDSEKIFTREALKNSIFQEVD</sequence>
<protein>
    <submittedName>
        <fullName evidence="8 9">Methylthioribose kinase 2-like</fullName>
    </submittedName>
</protein>
<dbReference type="Proteomes" id="UP000694845">
    <property type="component" value="Unplaced"/>
</dbReference>
<keyword evidence="2" id="KW-0808">Transferase</keyword>
<evidence type="ECO:0000256" key="2">
    <source>
        <dbReference type="ARBA" id="ARBA00022679"/>
    </source>
</evidence>
<dbReference type="Gene3D" id="3.90.1200.10">
    <property type="match status" value="1"/>
</dbReference>
<dbReference type="RefSeq" id="XP_022083290.1">
    <property type="nucleotide sequence ID" value="XM_022227598.1"/>
</dbReference>
<dbReference type="SUPFAM" id="SSF56112">
    <property type="entry name" value="Protein kinase-like (PK-like)"/>
    <property type="match status" value="1"/>
</dbReference>
<gene>
    <name evidence="8 9" type="primary">LOC110975267</name>
</gene>
<dbReference type="OrthoDB" id="2461at2759"/>
<dbReference type="PANTHER" id="PTHR34273">
    <property type="entry name" value="METHYLTHIORIBOSE KINASE"/>
    <property type="match status" value="1"/>
</dbReference>
<dbReference type="GeneID" id="110975267"/>
<name>A0A8B7XTF0_ACAPL</name>
<dbReference type="InterPro" id="IPR002575">
    <property type="entry name" value="Aminoglycoside_PTrfase"/>
</dbReference>
<evidence type="ECO:0000256" key="3">
    <source>
        <dbReference type="ARBA" id="ARBA00022741"/>
    </source>
</evidence>
<keyword evidence="7" id="KW-1185">Reference proteome</keyword>
<evidence type="ECO:0000256" key="4">
    <source>
        <dbReference type="ARBA" id="ARBA00022777"/>
    </source>
</evidence>
<keyword evidence="5" id="KW-0067">ATP-binding</keyword>
<dbReference type="GO" id="GO:0005524">
    <property type="term" value="F:ATP binding"/>
    <property type="evidence" value="ECO:0007669"/>
    <property type="project" value="UniProtKB-KW"/>
</dbReference>
<evidence type="ECO:0000259" key="6">
    <source>
        <dbReference type="Pfam" id="PF01636"/>
    </source>
</evidence>
<comment type="similarity">
    <text evidence="1">Belongs to the methylthioribose kinase family.</text>
</comment>
<proteinExistence type="inferred from homology"/>
<keyword evidence="4" id="KW-0418">Kinase</keyword>
<evidence type="ECO:0000313" key="9">
    <source>
        <dbReference type="RefSeq" id="XP_022083291.1"/>
    </source>
</evidence>
<evidence type="ECO:0000313" key="7">
    <source>
        <dbReference type="Proteomes" id="UP000694845"/>
    </source>
</evidence>
<dbReference type="AlphaFoldDB" id="A0A8B7XTF0"/>
<organism evidence="7 8">
    <name type="scientific">Acanthaster planci</name>
    <name type="common">Crown-of-thorns starfish</name>
    <dbReference type="NCBI Taxonomy" id="133434"/>
    <lineage>
        <taxon>Eukaryota</taxon>
        <taxon>Metazoa</taxon>
        <taxon>Echinodermata</taxon>
        <taxon>Eleutherozoa</taxon>
        <taxon>Asterozoa</taxon>
        <taxon>Asteroidea</taxon>
        <taxon>Valvatacea</taxon>
        <taxon>Valvatida</taxon>
        <taxon>Acanthasteridae</taxon>
        <taxon>Acanthaster</taxon>
    </lineage>
</organism>
<evidence type="ECO:0000313" key="8">
    <source>
        <dbReference type="RefSeq" id="XP_022083290.1"/>
    </source>
</evidence>
<dbReference type="GO" id="GO:0016301">
    <property type="term" value="F:kinase activity"/>
    <property type="evidence" value="ECO:0007669"/>
    <property type="project" value="UniProtKB-KW"/>
</dbReference>